<dbReference type="SMART" id="SM00928">
    <property type="entry name" value="NADH_4Fe-4S"/>
    <property type="match status" value="1"/>
</dbReference>
<keyword evidence="16" id="KW-0560">Oxidoreductase</keyword>
<evidence type="ECO:0000256" key="12">
    <source>
        <dbReference type="ARBA" id="ARBA00023027"/>
    </source>
</evidence>
<keyword evidence="14" id="KW-0874">Quinone</keyword>
<dbReference type="InterPro" id="IPR011538">
    <property type="entry name" value="Nuo51_FMN-bd"/>
</dbReference>
<dbReference type="InterPro" id="IPR019575">
    <property type="entry name" value="Nuop51_4Fe4S-bd"/>
</dbReference>
<evidence type="ECO:0000313" key="17">
    <source>
        <dbReference type="Proteomes" id="UP000285310"/>
    </source>
</evidence>
<dbReference type="Gene3D" id="6.10.250.1450">
    <property type="match status" value="1"/>
</dbReference>
<dbReference type="RefSeq" id="WP_123657529.1">
    <property type="nucleotide sequence ID" value="NZ_AYKG01000012.1"/>
</dbReference>
<evidence type="ECO:0000256" key="7">
    <source>
        <dbReference type="ARBA" id="ARBA00022643"/>
    </source>
</evidence>
<evidence type="ECO:0000259" key="15">
    <source>
        <dbReference type="SMART" id="SM00928"/>
    </source>
</evidence>
<evidence type="ECO:0000256" key="11">
    <source>
        <dbReference type="ARBA" id="ARBA00023014"/>
    </source>
</evidence>
<dbReference type="AlphaFoldDB" id="A0A423PWN3"/>
<dbReference type="Proteomes" id="UP000285310">
    <property type="component" value="Unassembled WGS sequence"/>
</dbReference>
<dbReference type="Gene3D" id="3.40.50.11540">
    <property type="entry name" value="NADH-ubiquinone oxidoreductase 51kDa subunit"/>
    <property type="match status" value="1"/>
</dbReference>
<evidence type="ECO:0000256" key="2">
    <source>
        <dbReference type="ARBA" id="ARBA00001966"/>
    </source>
</evidence>
<evidence type="ECO:0000256" key="6">
    <source>
        <dbReference type="ARBA" id="ARBA00022630"/>
    </source>
</evidence>
<keyword evidence="5 14" id="KW-0004">4Fe-4S</keyword>
<gene>
    <name evidence="16" type="ORF">SAJA_04915</name>
</gene>
<dbReference type="InterPro" id="IPR037225">
    <property type="entry name" value="Nuo51_FMN-bd_sf"/>
</dbReference>
<dbReference type="Gene3D" id="3.10.20.600">
    <property type="match status" value="1"/>
</dbReference>
<evidence type="ECO:0000256" key="5">
    <source>
        <dbReference type="ARBA" id="ARBA00022485"/>
    </source>
</evidence>
<dbReference type="Pfam" id="PF01512">
    <property type="entry name" value="Complex1_51K"/>
    <property type="match status" value="1"/>
</dbReference>
<keyword evidence="8 14" id="KW-0479">Metal-binding</keyword>
<dbReference type="NCBIfam" id="NF010120">
    <property type="entry name" value="PRK13596.1"/>
    <property type="match status" value="1"/>
</dbReference>
<protein>
    <recommendedName>
        <fullName evidence="4 14">NADH-quinone oxidoreductase subunit F</fullName>
        <ecNumber evidence="14">7.1.1.-</ecNumber>
    </recommendedName>
</protein>
<dbReference type="InterPro" id="IPR011537">
    <property type="entry name" value="NADH-UbQ_OxRdtase_suF"/>
</dbReference>
<dbReference type="GO" id="GO:0008137">
    <property type="term" value="F:NADH dehydrogenase (ubiquinone) activity"/>
    <property type="evidence" value="ECO:0007669"/>
    <property type="project" value="InterPro"/>
</dbReference>
<keyword evidence="10 14" id="KW-0408">Iron</keyword>
<reference evidence="16 17" key="1">
    <citation type="submission" date="2013-10" db="EMBL/GenBank/DDBJ databases">
        <title>Salinisphaera japonica YTM-1 Genome Sequencing.</title>
        <authorList>
            <person name="Lai Q."/>
            <person name="Li C."/>
            <person name="Shao Z."/>
        </authorList>
    </citation>
    <scope>NUCLEOTIDE SEQUENCE [LARGE SCALE GENOMIC DNA]</scope>
    <source>
        <strain evidence="16 17">YTM-1</strain>
    </source>
</reference>
<keyword evidence="6 14" id="KW-0285">Flavoprotein</keyword>
<name>A0A423PWN3_9GAMM</name>
<dbReference type="FunFam" id="3.40.50.11540:FF:000001">
    <property type="entry name" value="NADH dehydrogenase [ubiquinone] flavoprotein 1, mitochondrial"/>
    <property type="match status" value="1"/>
</dbReference>
<accession>A0A423PWN3</accession>
<dbReference type="OrthoDB" id="9805533at2"/>
<dbReference type="GO" id="GO:0051287">
    <property type="term" value="F:NAD binding"/>
    <property type="evidence" value="ECO:0007669"/>
    <property type="project" value="UniProtKB-UniRule"/>
</dbReference>
<dbReference type="SUPFAM" id="SSF142019">
    <property type="entry name" value="Nqo1 FMN-binding domain-like"/>
    <property type="match status" value="1"/>
</dbReference>
<comment type="caution">
    <text evidence="16">The sequence shown here is derived from an EMBL/GenBank/DDBJ whole genome shotgun (WGS) entry which is preliminary data.</text>
</comment>
<dbReference type="InParanoid" id="A0A423PWN3"/>
<dbReference type="PANTHER" id="PTHR43578">
    <property type="entry name" value="NADH-QUINONE OXIDOREDUCTASE SUBUNIT F"/>
    <property type="match status" value="1"/>
</dbReference>
<evidence type="ECO:0000256" key="10">
    <source>
        <dbReference type="ARBA" id="ARBA00023004"/>
    </source>
</evidence>
<evidence type="ECO:0000313" key="16">
    <source>
        <dbReference type="EMBL" id="ROO29989.1"/>
    </source>
</evidence>
<dbReference type="EC" id="7.1.1.-" evidence="14"/>
<organism evidence="16 17">
    <name type="scientific">Salinisphaera japonica YTM-1</name>
    <dbReference type="NCBI Taxonomy" id="1209778"/>
    <lineage>
        <taxon>Bacteria</taxon>
        <taxon>Pseudomonadati</taxon>
        <taxon>Pseudomonadota</taxon>
        <taxon>Gammaproteobacteria</taxon>
        <taxon>Salinisphaerales</taxon>
        <taxon>Salinisphaeraceae</taxon>
        <taxon>Salinisphaera</taxon>
    </lineage>
</organism>
<dbReference type="Pfam" id="PF10589">
    <property type="entry name" value="NADH_4Fe-4S"/>
    <property type="match status" value="1"/>
</dbReference>
<comment type="function">
    <text evidence="14">NDH-1 shuttles electrons from NADH, via FMN and iron-sulfur (Fe-S) centers, to quinones in the respiratory chain.</text>
</comment>
<evidence type="ECO:0000256" key="13">
    <source>
        <dbReference type="ARBA" id="ARBA00047712"/>
    </source>
</evidence>
<dbReference type="GO" id="GO:0048038">
    <property type="term" value="F:quinone binding"/>
    <property type="evidence" value="ECO:0007669"/>
    <property type="project" value="UniProtKB-KW"/>
</dbReference>
<dbReference type="FunFam" id="1.20.1440.230:FF:000002">
    <property type="entry name" value="NADH-quinone oxidoreductase subunit F"/>
    <property type="match status" value="1"/>
</dbReference>
<dbReference type="EMBL" id="AYKG01000012">
    <property type="protein sequence ID" value="ROO29989.1"/>
    <property type="molecule type" value="Genomic_DNA"/>
</dbReference>
<proteinExistence type="inferred from homology"/>
<keyword evidence="7 14" id="KW-0288">FMN</keyword>
<keyword evidence="12 14" id="KW-0520">NAD</keyword>
<dbReference type="SUPFAM" id="SSF142984">
    <property type="entry name" value="Nqo1 middle domain-like"/>
    <property type="match status" value="1"/>
</dbReference>
<comment type="similarity">
    <text evidence="3 14">Belongs to the complex I 51 kDa subunit family.</text>
</comment>
<dbReference type="InterPro" id="IPR037207">
    <property type="entry name" value="Nuop51_4Fe4S-bd_sf"/>
</dbReference>
<comment type="catalytic activity">
    <reaction evidence="13 14">
        <text>a quinone + NADH + 5 H(+)(in) = a quinol + NAD(+) + 4 H(+)(out)</text>
        <dbReference type="Rhea" id="RHEA:57888"/>
        <dbReference type="ChEBI" id="CHEBI:15378"/>
        <dbReference type="ChEBI" id="CHEBI:24646"/>
        <dbReference type="ChEBI" id="CHEBI:57540"/>
        <dbReference type="ChEBI" id="CHEBI:57945"/>
        <dbReference type="ChEBI" id="CHEBI:132124"/>
    </reaction>
</comment>
<keyword evidence="11 14" id="KW-0411">Iron-sulfur</keyword>
<dbReference type="GO" id="GO:0046872">
    <property type="term" value="F:metal ion binding"/>
    <property type="evidence" value="ECO:0007669"/>
    <property type="project" value="UniProtKB-KW"/>
</dbReference>
<comment type="cofactor">
    <cofactor evidence="2 14">
        <name>[4Fe-4S] cluster</name>
        <dbReference type="ChEBI" id="CHEBI:49883"/>
    </cofactor>
</comment>
<keyword evidence="17" id="KW-1185">Reference proteome</keyword>
<evidence type="ECO:0000256" key="1">
    <source>
        <dbReference type="ARBA" id="ARBA00001917"/>
    </source>
</evidence>
<dbReference type="PANTHER" id="PTHR43578:SF3">
    <property type="entry name" value="NADH-QUINONE OXIDOREDUCTASE SUBUNIT F"/>
    <property type="match status" value="1"/>
</dbReference>
<evidence type="ECO:0000256" key="9">
    <source>
        <dbReference type="ARBA" id="ARBA00022967"/>
    </source>
</evidence>
<dbReference type="FunCoup" id="A0A423PWN3">
    <property type="interactions" value="469"/>
</dbReference>
<feature type="domain" description="NADH-ubiquinone oxidoreductase 51kDa subunit iron-sulphur binding" evidence="15">
    <location>
        <begin position="334"/>
        <end position="379"/>
    </location>
</feature>
<keyword evidence="9" id="KW-1278">Translocase</keyword>
<comment type="cofactor">
    <cofactor evidence="1 14">
        <name>FMN</name>
        <dbReference type="ChEBI" id="CHEBI:58210"/>
    </cofactor>
</comment>
<sequence length="439" mass="47600">MEQTKVLTQRIRDDRAPVWIDDYINEGGYEALNKALSDYGPTEVGPLIKEAGLRGRGGAGFPTGVKWSFMPRFEDRPDERPKHVYLVVNADEMEPGTFKDRMIMEGDPHQLIEGMIIAAYAIGADMAYVFIRGEYVECQKNLQRAIDEAHAKGYLGDDILGSGFNLKIYLHMSAGRYICGEESALLSALEGRRAVPRHKPPFPAASGLFGQPTTVNNVETICNVPHIVKNGVEWYKSLGHNKDGGTKIFGASGHVAKPGLAEFGLGVKLGDVLEHFGGIRNGRKLKGLLPGGGSTPFLTPEHLDTPMDYDGVGAAGSRLGTATMIVFDDQTPIVGVLKNLEHFYAQESCGWCTPCRDGLPWVEKMLIGLEEGRGQPGDIELLDLHVKLLGPGKTFCAHAPGAMGPLEAGLKYYRDELSALIPDDATTLSLTQAANANPL</sequence>
<dbReference type="Gene3D" id="1.20.1440.230">
    <property type="entry name" value="NADH-ubiquinone oxidoreductase 51kDa subunit, iron-sulphur binding domain"/>
    <property type="match status" value="1"/>
</dbReference>
<evidence type="ECO:0000256" key="14">
    <source>
        <dbReference type="RuleBase" id="RU364066"/>
    </source>
</evidence>
<dbReference type="GO" id="GO:0051539">
    <property type="term" value="F:4 iron, 4 sulfur cluster binding"/>
    <property type="evidence" value="ECO:0007669"/>
    <property type="project" value="UniProtKB-UniRule"/>
</dbReference>
<evidence type="ECO:0000256" key="3">
    <source>
        <dbReference type="ARBA" id="ARBA00007523"/>
    </source>
</evidence>
<evidence type="ECO:0000256" key="8">
    <source>
        <dbReference type="ARBA" id="ARBA00022723"/>
    </source>
</evidence>
<dbReference type="GO" id="GO:0010181">
    <property type="term" value="F:FMN binding"/>
    <property type="evidence" value="ECO:0007669"/>
    <property type="project" value="InterPro"/>
</dbReference>
<dbReference type="PROSITE" id="PS00645">
    <property type="entry name" value="COMPLEX1_51K_2"/>
    <property type="match status" value="1"/>
</dbReference>
<dbReference type="InterPro" id="IPR001949">
    <property type="entry name" value="NADH-UbQ_OxRdtase_51kDa_CS"/>
</dbReference>
<dbReference type="NCBIfam" id="TIGR01959">
    <property type="entry name" value="nuoF_fam"/>
    <property type="match status" value="1"/>
</dbReference>
<dbReference type="SUPFAM" id="SSF140490">
    <property type="entry name" value="Nqo1C-terminal domain-like"/>
    <property type="match status" value="1"/>
</dbReference>
<evidence type="ECO:0000256" key="4">
    <source>
        <dbReference type="ARBA" id="ARBA00019901"/>
    </source>
</evidence>
<dbReference type="GO" id="GO:0016491">
    <property type="term" value="F:oxidoreductase activity"/>
    <property type="evidence" value="ECO:0007669"/>
    <property type="project" value="UniProtKB-KW"/>
</dbReference>